<comment type="caution">
    <text evidence="10">The sequence shown here is derived from an EMBL/GenBank/DDBJ whole genome shotgun (WGS) entry which is preliminary data.</text>
</comment>
<comment type="subcellular location">
    <subcellularLocation>
        <location evidence="1">Nucleus</location>
    </subcellularLocation>
</comment>
<evidence type="ECO:0000256" key="6">
    <source>
        <dbReference type="ARBA" id="ARBA00023015"/>
    </source>
</evidence>
<organism evidence="10 11">
    <name type="scientific">Saguinus oedipus</name>
    <name type="common">Cotton-top tamarin</name>
    <name type="synonym">Oedipomidas oedipus</name>
    <dbReference type="NCBI Taxonomy" id="9490"/>
    <lineage>
        <taxon>Eukaryota</taxon>
        <taxon>Metazoa</taxon>
        <taxon>Chordata</taxon>
        <taxon>Craniata</taxon>
        <taxon>Vertebrata</taxon>
        <taxon>Euteleostomi</taxon>
        <taxon>Mammalia</taxon>
        <taxon>Eutheria</taxon>
        <taxon>Euarchontoglires</taxon>
        <taxon>Primates</taxon>
        <taxon>Haplorrhini</taxon>
        <taxon>Platyrrhini</taxon>
        <taxon>Cebidae</taxon>
        <taxon>Callitrichinae</taxon>
        <taxon>Saguinus</taxon>
    </lineage>
</organism>
<dbReference type="InterPro" id="IPR051565">
    <property type="entry name" value="Sal_C2H2-zinc-finger"/>
</dbReference>
<evidence type="ECO:0000256" key="9">
    <source>
        <dbReference type="SAM" id="MobiDB-lite"/>
    </source>
</evidence>
<protein>
    <recommendedName>
        <fullName evidence="12">C2H2-type domain-containing protein</fullName>
    </recommendedName>
</protein>
<evidence type="ECO:0000313" key="10">
    <source>
        <dbReference type="EMBL" id="KAK2097979.1"/>
    </source>
</evidence>
<keyword evidence="2" id="KW-0479">Metal-binding</keyword>
<feature type="compositionally biased region" description="Polar residues" evidence="9">
    <location>
        <begin position="24"/>
        <end position="33"/>
    </location>
</feature>
<evidence type="ECO:0000256" key="4">
    <source>
        <dbReference type="ARBA" id="ARBA00022771"/>
    </source>
</evidence>
<keyword evidence="4" id="KW-0863">Zinc-finger</keyword>
<feature type="compositionally biased region" description="Low complexity" evidence="9">
    <location>
        <begin position="37"/>
        <end position="50"/>
    </location>
</feature>
<keyword evidence="7" id="KW-0804">Transcription</keyword>
<keyword evidence="6" id="KW-0805">Transcription regulation</keyword>
<evidence type="ECO:0000256" key="3">
    <source>
        <dbReference type="ARBA" id="ARBA00022737"/>
    </source>
</evidence>
<gene>
    <name evidence="10" type="ORF">P7K49_023430</name>
</gene>
<dbReference type="PANTHER" id="PTHR23233:SF46">
    <property type="entry name" value="SAL-LIKE PROTEIN 3"/>
    <property type="match status" value="1"/>
</dbReference>
<name>A0ABQ9ULQ8_SAGOE</name>
<accession>A0ABQ9ULQ8</accession>
<reference evidence="10 11" key="1">
    <citation type="submission" date="2023-05" db="EMBL/GenBank/DDBJ databases">
        <title>B98-5 Cell Line De Novo Hybrid Assembly: An Optical Mapping Approach.</title>
        <authorList>
            <person name="Kananen K."/>
            <person name="Auerbach J.A."/>
            <person name="Kautto E."/>
            <person name="Blachly J.S."/>
        </authorList>
    </citation>
    <scope>NUCLEOTIDE SEQUENCE [LARGE SCALE GENOMIC DNA]</scope>
    <source>
        <strain evidence="10">B95-8</strain>
        <tissue evidence="10">Cell line</tissue>
    </source>
</reference>
<evidence type="ECO:0000256" key="1">
    <source>
        <dbReference type="ARBA" id="ARBA00004123"/>
    </source>
</evidence>
<feature type="region of interest" description="Disordered" evidence="9">
    <location>
        <begin position="102"/>
        <end position="127"/>
    </location>
</feature>
<feature type="region of interest" description="Disordered" evidence="9">
    <location>
        <begin position="1"/>
        <end position="66"/>
    </location>
</feature>
<dbReference type="EMBL" id="JASSZA010000011">
    <property type="protein sequence ID" value="KAK2097979.1"/>
    <property type="molecule type" value="Genomic_DNA"/>
</dbReference>
<evidence type="ECO:0000256" key="5">
    <source>
        <dbReference type="ARBA" id="ARBA00022833"/>
    </source>
</evidence>
<evidence type="ECO:0000256" key="2">
    <source>
        <dbReference type="ARBA" id="ARBA00022723"/>
    </source>
</evidence>
<keyword evidence="3" id="KW-0677">Repeat</keyword>
<evidence type="ECO:0000256" key="8">
    <source>
        <dbReference type="ARBA" id="ARBA00023242"/>
    </source>
</evidence>
<keyword evidence="5" id="KW-0862">Zinc</keyword>
<evidence type="ECO:0000313" key="11">
    <source>
        <dbReference type="Proteomes" id="UP001266305"/>
    </source>
</evidence>
<dbReference type="Proteomes" id="UP001266305">
    <property type="component" value="Unassembled WGS sequence"/>
</dbReference>
<evidence type="ECO:0000256" key="7">
    <source>
        <dbReference type="ARBA" id="ARBA00023163"/>
    </source>
</evidence>
<keyword evidence="11" id="KW-1185">Reference proteome</keyword>
<evidence type="ECO:0008006" key="12">
    <source>
        <dbReference type="Google" id="ProtNLM"/>
    </source>
</evidence>
<proteinExistence type="predicted"/>
<keyword evidence="8" id="KW-0539">Nucleus</keyword>
<sequence length="127" mass="13619">MHLTTPSRPAAPLMSLPRAGPESHYQQTGQASAPQVGRGAAAAGLGFRAGHPGRRPESRSGGEETSVWEKCCTEFFKWADLLEHQRSCPKVQRVLIVHEDAPAPPAEDFVEPSPANPPSERAKSEAA</sequence>
<dbReference type="PANTHER" id="PTHR23233">
    <property type="entry name" value="SAL-LIKE PROTEIN"/>
    <property type="match status" value="1"/>
</dbReference>